<feature type="domain" description="DUF4378" evidence="2">
    <location>
        <begin position="645"/>
        <end position="804"/>
    </location>
</feature>
<dbReference type="OrthoDB" id="758104at2759"/>
<protein>
    <submittedName>
        <fullName evidence="4">Uncharacterized protein LOC116207810</fullName>
    </submittedName>
</protein>
<keyword evidence="3" id="KW-1185">Reference proteome</keyword>
<feature type="region of interest" description="Disordered" evidence="1">
    <location>
        <begin position="515"/>
        <end position="589"/>
    </location>
</feature>
<reference evidence="3" key="1">
    <citation type="journal article" date="2020" name="Plant Biotechnol. J.">
        <title>The pomegranate (Punica granatum L.) draft genome dissects genetic divergence between soft- and hard-seeded cultivars.</title>
        <authorList>
            <person name="Luo X."/>
            <person name="Li H."/>
            <person name="Wu Z."/>
            <person name="Yao W."/>
            <person name="Zhao P."/>
            <person name="Cao D."/>
            <person name="Yu H."/>
            <person name="Li K."/>
            <person name="Poudel K."/>
            <person name="Zhao D."/>
            <person name="Zhang F."/>
            <person name="Xia X."/>
            <person name="Chen L."/>
            <person name="Wang Q."/>
            <person name="Jing D."/>
            <person name="Cao S."/>
        </authorList>
    </citation>
    <scope>NUCLEOTIDE SEQUENCE [LARGE SCALE GENOMIC DNA]</scope>
    <source>
        <strain evidence="3">cv. Tunisia</strain>
    </source>
</reference>
<feature type="region of interest" description="Disordered" evidence="1">
    <location>
        <begin position="110"/>
        <end position="192"/>
    </location>
</feature>
<feature type="region of interest" description="Disordered" evidence="1">
    <location>
        <begin position="245"/>
        <end position="319"/>
    </location>
</feature>
<feature type="compositionally biased region" description="Polar residues" evidence="1">
    <location>
        <begin position="574"/>
        <end position="584"/>
    </location>
</feature>
<sequence>MKKHVRNRCSTIHLENNHPGCMWGILHILKYHHWHHVKKRLPYRRHGRGRNSAAVRKPGNSNQARNSDGSREEYDTAQEENSPVREKKTKFVSTNMNSVKARLKAFIAEERSRRKGQHHRSSTSPAHLQSVPADSSHQSKSEEKKSHDQTQLNDGISRRILHQKSGSFSAPPYKPSANYRVEDHSESSNRQNLQQEGLSIDVPVFAAKDFSDTPGLAKINEELLQKILHDKRKFLPQRFHSQKHFSTKIGLQRSGTFHAHDSSGASRASNLQSIEDNAKTNKGPGSEDVQDHEERDGNSNITFTPVHLPQLEDQSENPVATKQFRDMKQKIKHMIRTNQKEKQRIVMDGVLDKIPFDQGLSKEKKEELIQKWRDCVINKDYHKISRSKENYEHRRRHFKRTSSLDNSMDKYSRLFETSFNRESKNHISERLKVGEPEEAGSQVEREKKLLGRILSLPELKSYSFPSEDSSSDAAALEAPNRADLSRTSSRGSSFDSRNSEDLQNQLDEYLEGDQTREKNARNAESAAVVNSRELAEIGPPSIHSEREADIDPTAKSSAGAVGPSPVQKLEVDSQEVTPYSQLQDLQRPELDTLDSSPIEQQDDPSIDEPLEPDLETDLEDTELHEDEPLEDFLRIQVNVKDIELFNYVRDVLELSGLNGPEALEVWHSEDQPLDPSVLEEIEGCPLMDLECSGNEESEDCDHLMLFDMINEVLVDIYQQSVSYWPMPLSRHCHIHRMPVGPHLLKEVWTNIGTYLAYRPELDLTLDHAFSWDLEKHGGWMNLQFESECTGIELEDLIFDDLLEELIL</sequence>
<dbReference type="InterPro" id="IPR025486">
    <property type="entry name" value="DUF4378"/>
</dbReference>
<dbReference type="PANTHER" id="PTHR47071">
    <property type="entry name" value="PROTEIN TRM32"/>
    <property type="match status" value="1"/>
</dbReference>
<dbReference type="InterPro" id="IPR044257">
    <property type="entry name" value="TRM32-like"/>
</dbReference>
<dbReference type="Pfam" id="PF14309">
    <property type="entry name" value="DUF4378"/>
    <property type="match status" value="1"/>
</dbReference>
<name>A0A6P8DKG1_PUNGR</name>
<feature type="compositionally biased region" description="Basic and acidic residues" evidence="1">
    <location>
        <begin position="425"/>
        <end position="435"/>
    </location>
</feature>
<evidence type="ECO:0000259" key="2">
    <source>
        <dbReference type="Pfam" id="PF14309"/>
    </source>
</evidence>
<gene>
    <name evidence="4" type="primary">LOC116207810</name>
</gene>
<organism evidence="3 4">
    <name type="scientific">Punica granatum</name>
    <name type="common">Pomegranate</name>
    <dbReference type="NCBI Taxonomy" id="22663"/>
    <lineage>
        <taxon>Eukaryota</taxon>
        <taxon>Viridiplantae</taxon>
        <taxon>Streptophyta</taxon>
        <taxon>Embryophyta</taxon>
        <taxon>Tracheophyta</taxon>
        <taxon>Spermatophyta</taxon>
        <taxon>Magnoliopsida</taxon>
        <taxon>eudicotyledons</taxon>
        <taxon>Gunneridae</taxon>
        <taxon>Pentapetalae</taxon>
        <taxon>rosids</taxon>
        <taxon>malvids</taxon>
        <taxon>Myrtales</taxon>
        <taxon>Lythraceae</taxon>
        <taxon>Punica</taxon>
    </lineage>
</organism>
<dbReference type="GeneID" id="116207810"/>
<feature type="compositionally biased region" description="Low complexity" evidence="1">
    <location>
        <begin position="485"/>
        <end position="496"/>
    </location>
</feature>
<feature type="compositionally biased region" description="Polar residues" evidence="1">
    <location>
        <begin position="263"/>
        <end position="275"/>
    </location>
</feature>
<evidence type="ECO:0000256" key="1">
    <source>
        <dbReference type="SAM" id="MobiDB-lite"/>
    </source>
</evidence>
<accession>A0A6P8DKG1</accession>
<feature type="region of interest" description="Disordered" evidence="1">
    <location>
        <begin position="462"/>
        <end position="502"/>
    </location>
</feature>
<dbReference type="RefSeq" id="XP_031396765.1">
    <property type="nucleotide sequence ID" value="XM_031540905.1"/>
</dbReference>
<feature type="compositionally biased region" description="Low complexity" evidence="1">
    <location>
        <begin position="466"/>
        <end position="478"/>
    </location>
</feature>
<feature type="region of interest" description="Disordered" evidence="1">
    <location>
        <begin position="42"/>
        <end position="96"/>
    </location>
</feature>
<feature type="compositionally biased region" description="Basic and acidic residues" evidence="1">
    <location>
        <begin position="137"/>
        <end position="148"/>
    </location>
</feature>
<feature type="region of interest" description="Disordered" evidence="1">
    <location>
        <begin position="425"/>
        <end position="444"/>
    </location>
</feature>
<dbReference type="PANTHER" id="PTHR47071:SF9">
    <property type="entry name" value="TRM32-LIKE PROTEIN (DUF3741)"/>
    <property type="match status" value="1"/>
</dbReference>
<proteinExistence type="predicted"/>
<reference evidence="4" key="2">
    <citation type="submission" date="2025-08" db="UniProtKB">
        <authorList>
            <consortium name="RefSeq"/>
        </authorList>
    </citation>
    <scope>IDENTIFICATION</scope>
    <source>
        <tissue evidence="4">Leaf</tissue>
    </source>
</reference>
<dbReference type="Proteomes" id="UP000515151">
    <property type="component" value="Chromosome 5"/>
</dbReference>
<dbReference type="AlphaFoldDB" id="A0A6P8DKG1"/>
<evidence type="ECO:0000313" key="3">
    <source>
        <dbReference type="Proteomes" id="UP000515151"/>
    </source>
</evidence>
<evidence type="ECO:0000313" key="4">
    <source>
        <dbReference type="RefSeq" id="XP_031396765.1"/>
    </source>
</evidence>